<evidence type="ECO:0000259" key="3">
    <source>
        <dbReference type="Pfam" id="PF00685"/>
    </source>
</evidence>
<dbReference type="Pfam" id="PF00685">
    <property type="entry name" value="Sulfotransfer_1"/>
    <property type="match status" value="1"/>
</dbReference>
<proteinExistence type="predicted"/>
<comment type="caution">
    <text evidence="4">The sequence shown here is derived from an EMBL/GenBank/DDBJ whole genome shotgun (WGS) entry which is preliminary data.</text>
</comment>
<dbReference type="Gene3D" id="3.40.50.300">
    <property type="entry name" value="P-loop containing nucleotide triphosphate hydrolases"/>
    <property type="match status" value="1"/>
</dbReference>
<keyword evidence="2" id="KW-0325">Glycoprotein</keyword>
<sequence length="315" mass="35637">MPGVSSDIALGDGGQSGPFPPVAYLVGAQKAGTTYLASLLDQAPDICLAAPKEPHFFTQHWHDGVDFYRRCFKDDAADVFLDASTSYSAAPVHRGMEAARDPASSRLAGVPERIRAMQPQARFIYLIRDPVARLWSSYWHDVRIGEQSAPFREVIERYPYYADMSEYLAQIRLYREHFPGERFLFLRFEDLQSDPESVVRQCRCFLGLDSNVGLSVDQGSTHASYNPGRVAGALIRAARRSEGLRRAQQSVWRCLPATVQQGLKRRLTRPVPTMDDESRQLLEARFAPMVAPLEEATGLDLSEWRWRYQYVDSTE</sequence>
<dbReference type="AlphaFoldDB" id="A0A540VQD6"/>
<gene>
    <name evidence="4" type="ORF">FKY71_11035</name>
</gene>
<name>A0A540VQD6_9GAMM</name>
<dbReference type="PANTHER" id="PTHR10605:SF56">
    <property type="entry name" value="BIFUNCTIONAL HEPARAN SULFATE N-DEACETYLASE_N-SULFOTRANSFERASE"/>
    <property type="match status" value="1"/>
</dbReference>
<accession>A0A540VQD6</accession>
<reference evidence="4 5" key="1">
    <citation type="submission" date="2019-06" db="EMBL/GenBank/DDBJ databases">
        <title>Metagenome assembled Genome of Spiribacter salinus SL48-SHIP from the microbial mat of Salt Lake 48 (Novosibirsk region, Russia).</title>
        <authorList>
            <person name="Shipova A."/>
            <person name="Rozanov A.S."/>
            <person name="Bryanskaya A.V."/>
            <person name="Peltek S.E."/>
        </authorList>
    </citation>
    <scope>NUCLEOTIDE SEQUENCE [LARGE SCALE GENOMIC DNA]</scope>
    <source>
        <strain evidence="4">SL48-SHIP-2</strain>
    </source>
</reference>
<dbReference type="GO" id="GO:0008146">
    <property type="term" value="F:sulfotransferase activity"/>
    <property type="evidence" value="ECO:0007669"/>
    <property type="project" value="InterPro"/>
</dbReference>
<dbReference type="InterPro" id="IPR027417">
    <property type="entry name" value="P-loop_NTPase"/>
</dbReference>
<feature type="domain" description="Sulfotransferase" evidence="3">
    <location>
        <begin position="25"/>
        <end position="228"/>
    </location>
</feature>
<dbReference type="Proteomes" id="UP000315400">
    <property type="component" value="Unassembled WGS sequence"/>
</dbReference>
<protein>
    <submittedName>
        <fullName evidence="4">Sulfotransferase domain-containing protein</fullName>
    </submittedName>
</protein>
<evidence type="ECO:0000313" key="5">
    <source>
        <dbReference type="Proteomes" id="UP000315400"/>
    </source>
</evidence>
<dbReference type="PANTHER" id="PTHR10605">
    <property type="entry name" value="HEPARAN SULFATE SULFOTRANSFERASE"/>
    <property type="match status" value="1"/>
</dbReference>
<dbReference type="InterPro" id="IPR037359">
    <property type="entry name" value="NST/OST"/>
</dbReference>
<dbReference type="InterPro" id="IPR000863">
    <property type="entry name" value="Sulfotransferase_dom"/>
</dbReference>
<keyword evidence="1 4" id="KW-0808">Transferase</keyword>
<evidence type="ECO:0000256" key="2">
    <source>
        <dbReference type="ARBA" id="ARBA00023180"/>
    </source>
</evidence>
<evidence type="ECO:0000313" key="4">
    <source>
        <dbReference type="EMBL" id="TQE98977.1"/>
    </source>
</evidence>
<dbReference type="SUPFAM" id="SSF52540">
    <property type="entry name" value="P-loop containing nucleoside triphosphate hydrolases"/>
    <property type="match status" value="1"/>
</dbReference>
<evidence type="ECO:0000256" key="1">
    <source>
        <dbReference type="ARBA" id="ARBA00022679"/>
    </source>
</evidence>
<organism evidence="4 5">
    <name type="scientific">Spiribacter salinus</name>
    <dbReference type="NCBI Taxonomy" id="1335746"/>
    <lineage>
        <taxon>Bacteria</taxon>
        <taxon>Pseudomonadati</taxon>
        <taxon>Pseudomonadota</taxon>
        <taxon>Gammaproteobacteria</taxon>
        <taxon>Chromatiales</taxon>
        <taxon>Ectothiorhodospiraceae</taxon>
        <taxon>Spiribacter</taxon>
    </lineage>
</organism>
<dbReference type="EMBL" id="VIFK01000106">
    <property type="protein sequence ID" value="TQE98977.1"/>
    <property type="molecule type" value="Genomic_DNA"/>
</dbReference>